<dbReference type="GO" id="GO:0007508">
    <property type="term" value="P:larval heart development"/>
    <property type="evidence" value="ECO:0007669"/>
    <property type="project" value="TreeGrafter"/>
</dbReference>
<dbReference type="GO" id="GO:0031012">
    <property type="term" value="C:extracellular matrix"/>
    <property type="evidence" value="ECO:0007669"/>
    <property type="project" value="TreeGrafter"/>
</dbReference>
<feature type="signal peptide" evidence="2">
    <location>
        <begin position="1"/>
        <end position="23"/>
    </location>
</feature>
<dbReference type="Gene3D" id="3.60.10.10">
    <property type="entry name" value="Endonuclease/exonuclease/phosphatase"/>
    <property type="match status" value="1"/>
</dbReference>
<protein>
    <recommendedName>
        <fullName evidence="3">Endonuclease/exonuclease/phosphatase domain-containing protein</fullName>
    </recommendedName>
</protein>
<accession>A0A6J8DZU0</accession>
<dbReference type="AlphaFoldDB" id="A0A6J8DZU0"/>
<keyword evidence="1" id="KW-0175">Coiled coil</keyword>
<dbReference type="GO" id="GO:0061343">
    <property type="term" value="P:cell adhesion involved in heart morphogenesis"/>
    <property type="evidence" value="ECO:0007669"/>
    <property type="project" value="TreeGrafter"/>
</dbReference>
<organism evidence="4 5">
    <name type="scientific">Mytilus coruscus</name>
    <name type="common">Sea mussel</name>
    <dbReference type="NCBI Taxonomy" id="42192"/>
    <lineage>
        <taxon>Eukaryota</taxon>
        <taxon>Metazoa</taxon>
        <taxon>Spiralia</taxon>
        <taxon>Lophotrochozoa</taxon>
        <taxon>Mollusca</taxon>
        <taxon>Bivalvia</taxon>
        <taxon>Autobranchia</taxon>
        <taxon>Pteriomorphia</taxon>
        <taxon>Mytilida</taxon>
        <taxon>Mytiloidea</taxon>
        <taxon>Mytilidae</taxon>
        <taxon>Mytilinae</taxon>
        <taxon>Mytilus</taxon>
    </lineage>
</organism>
<dbReference type="Proteomes" id="UP000507470">
    <property type="component" value="Unassembled WGS sequence"/>
</dbReference>
<dbReference type="InterPro" id="IPR036691">
    <property type="entry name" value="Endo/exonu/phosph_ase_sf"/>
</dbReference>
<name>A0A6J8DZU0_MYTCO</name>
<evidence type="ECO:0000313" key="5">
    <source>
        <dbReference type="Proteomes" id="UP000507470"/>
    </source>
</evidence>
<gene>
    <name evidence="4" type="ORF">MCOR_45288</name>
</gene>
<feature type="chain" id="PRO_5027008570" description="Endonuclease/exonuclease/phosphatase domain-containing protein" evidence="2">
    <location>
        <begin position="24"/>
        <end position="392"/>
    </location>
</feature>
<feature type="domain" description="Endonuclease/exonuclease/phosphatase" evidence="3">
    <location>
        <begin position="263"/>
        <end position="359"/>
    </location>
</feature>
<evidence type="ECO:0000313" key="4">
    <source>
        <dbReference type="EMBL" id="CAC5412290.1"/>
    </source>
</evidence>
<dbReference type="OrthoDB" id="6108728at2759"/>
<dbReference type="EMBL" id="CACVKT020007993">
    <property type="protein sequence ID" value="CAC5412290.1"/>
    <property type="molecule type" value="Genomic_DNA"/>
</dbReference>
<feature type="coiled-coil region" evidence="1">
    <location>
        <begin position="39"/>
        <end position="66"/>
    </location>
</feature>
<keyword evidence="2" id="KW-0732">Signal</keyword>
<dbReference type="SUPFAM" id="SSF56219">
    <property type="entry name" value="DNase I-like"/>
    <property type="match status" value="1"/>
</dbReference>
<dbReference type="GO" id="GO:0003824">
    <property type="term" value="F:catalytic activity"/>
    <property type="evidence" value="ECO:0007669"/>
    <property type="project" value="InterPro"/>
</dbReference>
<sequence length="392" mass="44720">MMFDNKQLCQWIFWTCFLTGTVSVEKRLLLNDPDIVSTLQQMTLEMQKLRADVSVLQQETSLLKNAKTYRPCFVYIVEIIGGGYYTHKGAPANYVCLPHDPDLIHGDKVQFPSEISGMYAGEYQDNYFGNNLYQNDPPCAVCRATGKTSVIMIPGKTKCYGDWHQEYYGRLAAVRTHTKLRLNTYASITMHNIERVGVLIKTENYYMQLSLSVERYHAHLTMIMRRYHVLFVPDNFSAEKYSTLLYFVVFLGIHDGNKSLYQCTYYRSPSDKGESLEKLGISLNRVLCKKTKSNIWVCGDFNLGHIDWNTPAVVPSKPNASLHQQLLDILNDNNLTQVINKNTRNDTTLDLLCMTNPSFVETLPPIGASDNDIVCSKKNLALPQNKQQAHKI</sequence>
<evidence type="ECO:0000256" key="1">
    <source>
        <dbReference type="SAM" id="Coils"/>
    </source>
</evidence>
<evidence type="ECO:0000259" key="3">
    <source>
        <dbReference type="Pfam" id="PF14529"/>
    </source>
</evidence>
<proteinExistence type="predicted"/>
<dbReference type="InterPro" id="IPR005135">
    <property type="entry name" value="Endo/exonuclease/phosphatase"/>
</dbReference>
<evidence type="ECO:0000256" key="2">
    <source>
        <dbReference type="SAM" id="SignalP"/>
    </source>
</evidence>
<dbReference type="PANTHER" id="PTHR33395">
    <property type="entry name" value="TRANSCRIPTASE, PUTATIVE-RELATED-RELATED"/>
    <property type="match status" value="1"/>
</dbReference>
<dbReference type="PANTHER" id="PTHR33395:SF22">
    <property type="entry name" value="REVERSE TRANSCRIPTASE DOMAIN-CONTAINING PROTEIN"/>
    <property type="match status" value="1"/>
</dbReference>
<keyword evidence="5" id="KW-1185">Reference proteome</keyword>
<reference evidence="4 5" key="1">
    <citation type="submission" date="2020-06" db="EMBL/GenBank/DDBJ databases">
        <authorList>
            <person name="Li R."/>
            <person name="Bekaert M."/>
        </authorList>
    </citation>
    <scope>NUCLEOTIDE SEQUENCE [LARGE SCALE GENOMIC DNA]</scope>
    <source>
        <strain evidence="5">wild</strain>
    </source>
</reference>
<dbReference type="Pfam" id="PF14529">
    <property type="entry name" value="Exo_endo_phos_2"/>
    <property type="match status" value="1"/>
</dbReference>